<dbReference type="SUPFAM" id="SSF82784">
    <property type="entry name" value="OsmC-like"/>
    <property type="match status" value="2"/>
</dbReference>
<protein>
    <recommendedName>
        <fullName evidence="3">OsmC-like protein</fullName>
    </recommendedName>
</protein>
<evidence type="ECO:0000313" key="2">
    <source>
        <dbReference type="Proteomes" id="UP000634455"/>
    </source>
</evidence>
<name>A0ABQ3D9K8_9RHOB</name>
<dbReference type="Proteomes" id="UP000634455">
    <property type="component" value="Unassembled WGS sequence"/>
</dbReference>
<dbReference type="InterPro" id="IPR003718">
    <property type="entry name" value="OsmC/Ohr_fam"/>
</dbReference>
<evidence type="ECO:0008006" key="3">
    <source>
        <dbReference type="Google" id="ProtNLM"/>
    </source>
</evidence>
<dbReference type="RefSeq" id="WP_189641456.1">
    <property type="nucleotide sequence ID" value="NZ_BMZF01000011.1"/>
</dbReference>
<organism evidence="1 2">
    <name type="scientific">Paramylibacter ulvae</name>
    <dbReference type="NCBI Taxonomy" id="1651968"/>
    <lineage>
        <taxon>Bacteria</taxon>
        <taxon>Pseudomonadati</taxon>
        <taxon>Pseudomonadota</taxon>
        <taxon>Alphaproteobacteria</taxon>
        <taxon>Rhodobacterales</taxon>
        <taxon>Paracoccaceae</taxon>
        <taxon>Paramylibacter</taxon>
    </lineage>
</organism>
<comment type="caution">
    <text evidence="1">The sequence shown here is derived from an EMBL/GenBank/DDBJ whole genome shotgun (WGS) entry which is preliminary data.</text>
</comment>
<dbReference type="InterPro" id="IPR015946">
    <property type="entry name" value="KH_dom-like_a/b"/>
</dbReference>
<keyword evidence="2" id="KW-1185">Reference proteome</keyword>
<dbReference type="Pfam" id="PF02566">
    <property type="entry name" value="OsmC"/>
    <property type="match status" value="1"/>
</dbReference>
<proteinExistence type="predicted"/>
<evidence type="ECO:0000313" key="1">
    <source>
        <dbReference type="EMBL" id="GHA61598.1"/>
    </source>
</evidence>
<dbReference type="EMBL" id="BMZF01000011">
    <property type="protein sequence ID" value="GHA61598.1"/>
    <property type="molecule type" value="Genomic_DNA"/>
</dbReference>
<accession>A0ABQ3D9K8</accession>
<dbReference type="Gene3D" id="3.30.300.20">
    <property type="match status" value="2"/>
</dbReference>
<gene>
    <name evidence="1" type="ORF">GCM10008927_28930</name>
</gene>
<reference evidence="2" key="1">
    <citation type="journal article" date="2019" name="Int. J. Syst. Evol. Microbiol.">
        <title>The Global Catalogue of Microorganisms (GCM) 10K type strain sequencing project: providing services to taxonomists for standard genome sequencing and annotation.</title>
        <authorList>
            <consortium name="The Broad Institute Genomics Platform"/>
            <consortium name="The Broad Institute Genome Sequencing Center for Infectious Disease"/>
            <person name="Wu L."/>
            <person name="Ma J."/>
        </authorList>
    </citation>
    <scope>NUCLEOTIDE SEQUENCE [LARGE SCALE GENOMIC DNA]</scope>
    <source>
        <strain evidence="2">KCTC 32465</strain>
    </source>
</reference>
<sequence>MPLGENKISDSGLSLICEVTNFETLGVGVPQLRRGDALRTLVTSLSGFQKEALVSSRRSGQTWRMVSDEGKYLNGYDAAPPPLSYLTVGMIASYMNEITALAARNDIAIRHLKLTLDNYYTMTGSMQKRTMVGGAEPVELQVEIDCDLSGGALSEFLMNAVHASPLNGLMRGKHDSLFNLSRNGTELTPKKVAKLDAEMLPNPNDAAQKVQVTAPSENLLTHIGLTVKKIVSGGTEKAASSLSEHQDRRLNIAAVATLRDDGMKEIRQQLYSPHGKEWLFLSEEGKVDGGKGRAPDAASYISAGIGFCFMTQFGRLVPMLKLDLPEYQIIQDTHFSLGGASGGTGKAGEADPVETHVYLTTQESDDVAREMLDLSEQTCFLHAFCRTDLKTKLKTLQITPLHAAQ</sequence>
<dbReference type="InterPro" id="IPR036102">
    <property type="entry name" value="OsmC/Ohrsf"/>
</dbReference>